<evidence type="ECO:0000256" key="6">
    <source>
        <dbReference type="HAMAP-Rule" id="MF_00418"/>
    </source>
</evidence>
<dbReference type="GO" id="GO:0008840">
    <property type="term" value="F:4-hydroxy-tetrahydrodipicolinate synthase activity"/>
    <property type="evidence" value="ECO:0007669"/>
    <property type="project" value="UniProtKB-EC"/>
</dbReference>
<comment type="catalytic activity">
    <reaction evidence="6">
        <text>L-aspartate 4-semialdehyde + pyruvate = (2S,4S)-4-hydroxy-2,3,4,5-tetrahydrodipicolinate + H2O + H(+)</text>
        <dbReference type="Rhea" id="RHEA:34171"/>
        <dbReference type="ChEBI" id="CHEBI:15361"/>
        <dbReference type="ChEBI" id="CHEBI:15377"/>
        <dbReference type="ChEBI" id="CHEBI:15378"/>
        <dbReference type="ChEBI" id="CHEBI:67139"/>
        <dbReference type="ChEBI" id="CHEBI:537519"/>
        <dbReference type="EC" id="4.3.3.7"/>
    </reaction>
</comment>
<comment type="pathway">
    <text evidence="6">Amino-acid biosynthesis; L-lysine biosynthesis via DAP pathway; (S)-tetrahydrodipicolinate from L-aspartate: step 3/4.</text>
</comment>
<organism evidence="9 10">
    <name type="scientific">Paracoccus marinaquae</name>
    <dbReference type="NCBI Taxonomy" id="2841926"/>
    <lineage>
        <taxon>Bacteria</taxon>
        <taxon>Pseudomonadati</taxon>
        <taxon>Pseudomonadota</taxon>
        <taxon>Alphaproteobacteria</taxon>
        <taxon>Rhodobacterales</taxon>
        <taxon>Paracoccaceae</taxon>
        <taxon>Paracoccus</taxon>
    </lineage>
</organism>
<evidence type="ECO:0000256" key="3">
    <source>
        <dbReference type="ARBA" id="ARBA00022605"/>
    </source>
</evidence>
<dbReference type="InterPro" id="IPR020624">
    <property type="entry name" value="Schiff_base-form_aldolases_CS"/>
</dbReference>
<keyword evidence="6" id="KW-0457">Lysine biosynthesis</keyword>
<comment type="caution">
    <text evidence="9">The sequence shown here is derived from an EMBL/GenBank/DDBJ whole genome shotgun (WGS) entry which is preliminary data.</text>
</comment>
<dbReference type="Proteomes" id="UP001166191">
    <property type="component" value="Unassembled WGS sequence"/>
</dbReference>
<protein>
    <recommendedName>
        <fullName evidence="6 7">4-hydroxy-tetrahydrodipicolinate synthase</fullName>
        <shortName evidence="6">HTPA synthase</shortName>
        <ecNumber evidence="6 7">4.3.3.7</ecNumber>
    </recommendedName>
</protein>
<keyword evidence="3 6" id="KW-0028">Amino-acid biosynthesis</keyword>
<dbReference type="NCBIfam" id="TIGR00674">
    <property type="entry name" value="dapA"/>
    <property type="match status" value="1"/>
</dbReference>
<dbReference type="HAMAP" id="MF_00418">
    <property type="entry name" value="DapA"/>
    <property type="match status" value="1"/>
</dbReference>
<dbReference type="InterPro" id="IPR002220">
    <property type="entry name" value="DapA-like"/>
</dbReference>
<evidence type="ECO:0000256" key="4">
    <source>
        <dbReference type="ARBA" id="ARBA00023239"/>
    </source>
</evidence>
<keyword evidence="5 6" id="KW-0704">Schiff base</keyword>
<proteinExistence type="inferred from homology"/>
<feature type="site" description="Part of a proton relay during catalysis" evidence="6">
    <location>
        <position position="44"/>
    </location>
</feature>
<comment type="function">
    <text evidence="6">Catalyzes the condensation of (S)-aspartate-beta-semialdehyde [(S)-ASA] and pyruvate to 4-hydroxy-tetrahydrodipicolinate (HTPA).</text>
</comment>
<dbReference type="SMART" id="SM01130">
    <property type="entry name" value="DHDPS"/>
    <property type="match status" value="1"/>
</dbReference>
<feature type="active site" description="Proton donor/acceptor" evidence="6">
    <location>
        <position position="133"/>
    </location>
</feature>
<feature type="active site" description="Schiff-base intermediate with substrate" evidence="6">
    <location>
        <position position="161"/>
    </location>
</feature>
<keyword evidence="4 6" id="KW-0456">Lyase</keyword>
<reference evidence="9" key="1">
    <citation type="submission" date="2021-06" db="EMBL/GenBank/DDBJ databases">
        <title>Paracoccus bacterium XHP0099 sp. nov., isolated from the surface waters of the Yellow Sea.</title>
        <authorList>
            <person name="Xue H."/>
            <person name="Zhang D."/>
        </authorList>
    </citation>
    <scope>NUCLEOTIDE SEQUENCE</scope>
    <source>
        <strain evidence="9">XHP0099</strain>
    </source>
</reference>
<dbReference type="CDD" id="cd00950">
    <property type="entry name" value="DHDPS"/>
    <property type="match status" value="1"/>
</dbReference>
<keyword evidence="10" id="KW-1185">Reference proteome</keyword>
<comment type="caution">
    <text evidence="6">Was originally thought to be a dihydrodipicolinate synthase (DHDPS), catalyzing the condensation of (S)-aspartate-beta-semialdehyde [(S)-ASA] and pyruvate to dihydrodipicolinate (DHDP). However, it was shown in E.coli that the product of the enzymatic reaction is not dihydrodipicolinate but in fact (4S)-4-hydroxy-2,3,4,5-tetrahydro-(2S)-dipicolinic acid (HTPA), and that the consecutive dehydration reaction leading to DHDP is not spontaneous but catalyzed by DapB.</text>
</comment>
<dbReference type="Pfam" id="PF00701">
    <property type="entry name" value="DHDPS"/>
    <property type="match status" value="1"/>
</dbReference>
<keyword evidence="6" id="KW-0220">Diaminopimelate biosynthesis</keyword>
<evidence type="ECO:0000256" key="8">
    <source>
        <dbReference type="PIRNR" id="PIRNR001365"/>
    </source>
</evidence>
<dbReference type="InterPro" id="IPR005263">
    <property type="entry name" value="DapA"/>
</dbReference>
<dbReference type="EC" id="4.3.3.7" evidence="6 7"/>
<feature type="site" description="Part of a proton relay during catalysis" evidence="6">
    <location>
        <position position="107"/>
    </location>
</feature>
<dbReference type="RefSeq" id="WP_216033466.1">
    <property type="nucleotide sequence ID" value="NZ_JAHKNG010000019.1"/>
</dbReference>
<sequence>MFKGSMPALITPFTADGELDLNTLKKLVEWHVDQGSHGLVPVGTTGESPTLTHDEHRLVVEEVIKAAAGRVPVIAGAGSNSTREGIGLLRHAAEVGANAALVVTPYYNKPTQAGLIAHYTALAEAVDLPIIIYNIPGRSVIDMSPETMGVLSQLPQIVGVKDATGRLERVSQQRITCGADFIQLSGEDATALGFNAHGGVGCISVTANVAPKLCAEFQEATLRGDYAAALDYQDRLMPLHHAIFVEPGLVGAKYAMARLGLCDERVRLPLVPLTDPTRRLIDAALVHAGLI</sequence>
<evidence type="ECO:0000313" key="10">
    <source>
        <dbReference type="Proteomes" id="UP001166191"/>
    </source>
</evidence>
<evidence type="ECO:0000256" key="2">
    <source>
        <dbReference type="ARBA" id="ARBA00022490"/>
    </source>
</evidence>
<dbReference type="PROSITE" id="PS00666">
    <property type="entry name" value="DHDPS_2"/>
    <property type="match status" value="1"/>
</dbReference>
<accession>A0ABS6AMC4</accession>
<dbReference type="PANTHER" id="PTHR12128:SF66">
    <property type="entry name" value="4-HYDROXY-2-OXOGLUTARATE ALDOLASE, MITOCHONDRIAL"/>
    <property type="match status" value="1"/>
</dbReference>
<feature type="binding site" evidence="6">
    <location>
        <position position="45"/>
    </location>
    <ligand>
        <name>pyruvate</name>
        <dbReference type="ChEBI" id="CHEBI:15361"/>
    </ligand>
</feature>
<dbReference type="PANTHER" id="PTHR12128">
    <property type="entry name" value="DIHYDRODIPICOLINATE SYNTHASE"/>
    <property type="match status" value="1"/>
</dbReference>
<comment type="subunit">
    <text evidence="6">Homotetramer; dimer of dimers.</text>
</comment>
<evidence type="ECO:0000256" key="1">
    <source>
        <dbReference type="ARBA" id="ARBA00007592"/>
    </source>
</evidence>
<dbReference type="InterPro" id="IPR020625">
    <property type="entry name" value="Schiff_base-form_aldolases_AS"/>
</dbReference>
<gene>
    <name evidence="6 9" type="primary">dapA</name>
    <name evidence="9" type="ORF">KNW02_11765</name>
</gene>
<dbReference type="PIRSF" id="PIRSF001365">
    <property type="entry name" value="DHDPS"/>
    <property type="match status" value="1"/>
</dbReference>
<evidence type="ECO:0000256" key="5">
    <source>
        <dbReference type="ARBA" id="ARBA00023270"/>
    </source>
</evidence>
<name>A0ABS6AMC4_9RHOB</name>
<keyword evidence="2 6" id="KW-0963">Cytoplasm</keyword>
<evidence type="ECO:0000256" key="7">
    <source>
        <dbReference type="NCBIfam" id="TIGR00674"/>
    </source>
</evidence>
<comment type="similarity">
    <text evidence="1 6 8">Belongs to the DapA family.</text>
</comment>
<dbReference type="PROSITE" id="PS00665">
    <property type="entry name" value="DHDPS_1"/>
    <property type="match status" value="1"/>
</dbReference>
<feature type="binding site" evidence="6">
    <location>
        <position position="203"/>
    </location>
    <ligand>
        <name>pyruvate</name>
        <dbReference type="ChEBI" id="CHEBI:15361"/>
    </ligand>
</feature>
<evidence type="ECO:0000313" key="9">
    <source>
        <dbReference type="EMBL" id="MBU3030790.1"/>
    </source>
</evidence>
<comment type="subcellular location">
    <subcellularLocation>
        <location evidence="6">Cytoplasm</location>
    </subcellularLocation>
</comment>
<dbReference type="EMBL" id="JAHKNG010000019">
    <property type="protein sequence ID" value="MBU3030790.1"/>
    <property type="molecule type" value="Genomic_DNA"/>
</dbReference>